<evidence type="ECO:0000313" key="2">
    <source>
        <dbReference type="Proteomes" id="UP000093962"/>
    </source>
</evidence>
<dbReference type="EMBL" id="LZSF01000173">
    <property type="protein sequence ID" value="OBA85564.1"/>
    <property type="molecule type" value="Genomic_DNA"/>
</dbReference>
<name>A0A1A0MJB8_MYCMU</name>
<accession>A0A1A0MJB8</accession>
<dbReference type="Proteomes" id="UP000093962">
    <property type="component" value="Unassembled WGS sequence"/>
</dbReference>
<reference evidence="1 2" key="1">
    <citation type="submission" date="2016-06" db="EMBL/GenBank/DDBJ databases">
        <authorList>
            <person name="Kjaerup R.B."/>
            <person name="Dalgaard T.S."/>
            <person name="Juul-Madsen H.R."/>
        </authorList>
    </citation>
    <scope>NUCLEOTIDE SEQUENCE [LARGE SCALE GENOMIC DNA]</scope>
    <source>
        <strain evidence="1 2">1199456.5</strain>
    </source>
</reference>
<evidence type="ECO:0000313" key="1">
    <source>
        <dbReference type="EMBL" id="OBA85564.1"/>
    </source>
</evidence>
<sequence>MLASPDPEHVASLSEGELLNIEKIDAPVRGVVATLLTGEQVGAISRDIVRLRECIDAGHEYEAEVLRVSGGSVTVSVRPR</sequence>
<gene>
    <name evidence="1" type="ORF">A5642_23975</name>
</gene>
<proteinExistence type="predicted"/>
<organism evidence="1 2">
    <name type="scientific">Mycolicibacterium mucogenicum</name>
    <name type="common">Mycobacterium mucogenicum</name>
    <dbReference type="NCBI Taxonomy" id="56689"/>
    <lineage>
        <taxon>Bacteria</taxon>
        <taxon>Bacillati</taxon>
        <taxon>Actinomycetota</taxon>
        <taxon>Actinomycetes</taxon>
        <taxon>Mycobacteriales</taxon>
        <taxon>Mycobacteriaceae</taxon>
        <taxon>Mycolicibacterium</taxon>
    </lineage>
</organism>
<comment type="caution">
    <text evidence="1">The sequence shown here is derived from an EMBL/GenBank/DDBJ whole genome shotgun (WGS) entry which is preliminary data.</text>
</comment>
<dbReference type="AlphaFoldDB" id="A0A1A0MJB8"/>
<protein>
    <submittedName>
        <fullName evidence="1">Uncharacterized protein</fullName>
    </submittedName>
</protein>